<evidence type="ECO:0000313" key="1">
    <source>
        <dbReference type="EMBL" id="DAD48689.1"/>
    </source>
</evidence>
<keyword evidence="2" id="KW-1185">Reference proteome</keyword>
<gene>
    <name evidence="1" type="ORF">HUJ06_018626</name>
</gene>
<evidence type="ECO:0000313" key="2">
    <source>
        <dbReference type="Proteomes" id="UP000607653"/>
    </source>
</evidence>
<comment type="caution">
    <text evidence="1">The sequence shown here is derived from an EMBL/GenBank/DDBJ whole genome shotgun (WGS) entry which is preliminary data.</text>
</comment>
<reference evidence="1 2" key="1">
    <citation type="journal article" date="2020" name="Mol. Biol. Evol.">
        <title>Distinct Expression and Methylation Patterns for Genes with Different Fates following a Single Whole-Genome Duplication in Flowering Plants.</title>
        <authorList>
            <person name="Shi T."/>
            <person name="Rahmani R.S."/>
            <person name="Gugger P.F."/>
            <person name="Wang M."/>
            <person name="Li H."/>
            <person name="Zhang Y."/>
            <person name="Li Z."/>
            <person name="Wang Q."/>
            <person name="Van de Peer Y."/>
            <person name="Marchal K."/>
            <person name="Chen J."/>
        </authorList>
    </citation>
    <scope>NUCLEOTIDE SEQUENCE [LARGE SCALE GENOMIC DNA]</scope>
    <source>
        <tissue evidence="1">Leaf</tissue>
    </source>
</reference>
<organism evidence="1 2">
    <name type="scientific">Nelumbo nucifera</name>
    <name type="common">Sacred lotus</name>
    <dbReference type="NCBI Taxonomy" id="4432"/>
    <lineage>
        <taxon>Eukaryota</taxon>
        <taxon>Viridiplantae</taxon>
        <taxon>Streptophyta</taxon>
        <taxon>Embryophyta</taxon>
        <taxon>Tracheophyta</taxon>
        <taxon>Spermatophyta</taxon>
        <taxon>Magnoliopsida</taxon>
        <taxon>Proteales</taxon>
        <taxon>Nelumbonaceae</taxon>
        <taxon>Nelumbo</taxon>
    </lineage>
</organism>
<dbReference type="Proteomes" id="UP000607653">
    <property type="component" value="Unassembled WGS sequence"/>
</dbReference>
<sequence>MEGIVESFRNAWRKRLEENTEQDCEQGDLQPVLPQIDVGGTQALTGTEICSRNEELSLDKCWFRLCLLDGRLS</sequence>
<name>A0A823A020_NELNU</name>
<accession>A0A823A020</accession>
<dbReference type="EMBL" id="DUZY01000008">
    <property type="protein sequence ID" value="DAD48689.1"/>
    <property type="molecule type" value="Genomic_DNA"/>
</dbReference>
<proteinExistence type="predicted"/>
<protein>
    <submittedName>
        <fullName evidence="1">Uncharacterized protein</fullName>
    </submittedName>
</protein>
<dbReference type="AlphaFoldDB" id="A0A823A020"/>